<organism evidence="2 3">
    <name type="scientific">Symbiodinium microadriaticum</name>
    <name type="common">Dinoflagellate</name>
    <name type="synonym">Zooxanthella microadriatica</name>
    <dbReference type="NCBI Taxonomy" id="2951"/>
    <lineage>
        <taxon>Eukaryota</taxon>
        <taxon>Sar</taxon>
        <taxon>Alveolata</taxon>
        <taxon>Dinophyceae</taxon>
        <taxon>Suessiales</taxon>
        <taxon>Symbiodiniaceae</taxon>
        <taxon>Symbiodinium</taxon>
    </lineage>
</organism>
<sequence>MSGTSMSSRMGEQHQPQQTSVFAKMQGMGTGMGGMGNMGAMGSMGMARKGKGGMGMNNMNNMGGMNSGMGGMGGMGGGMAGGMCGQGMQGMGGMGMAQGNEKGKMGAGGMCGMTMGAMGQKGMGKPMGCKGDSNGCGAQGRPPIGGSMGQRPPVMMLRACCNTAFNGSWNGSWRSRMLSPEGGPEANENPALGGAGGPKFPPALQSWLQRLFAQQGIPAILGAALEQDGAIRNAATLPSVEEIKLLCGNEWQAGGNCLPVASVGKDDHEDMDDAMTFLMECQVPQRAAHRFLVLEGFRLLELDCAQIYNPLTSTYVVVCIVLFANLADRA</sequence>
<dbReference type="Proteomes" id="UP000186817">
    <property type="component" value="Unassembled WGS sequence"/>
</dbReference>
<feature type="transmembrane region" description="Helical" evidence="1">
    <location>
        <begin position="307"/>
        <end position="327"/>
    </location>
</feature>
<keyword evidence="1" id="KW-0472">Membrane</keyword>
<keyword evidence="1" id="KW-0812">Transmembrane</keyword>
<evidence type="ECO:0000256" key="1">
    <source>
        <dbReference type="SAM" id="Phobius"/>
    </source>
</evidence>
<keyword evidence="3" id="KW-1185">Reference proteome</keyword>
<dbReference type="EMBL" id="LSRX01000362">
    <property type="protein sequence ID" value="OLP99438.1"/>
    <property type="molecule type" value="Genomic_DNA"/>
</dbReference>
<dbReference type="AlphaFoldDB" id="A0A1Q9DWD6"/>
<proteinExistence type="predicted"/>
<comment type="caution">
    <text evidence="2">The sequence shown here is derived from an EMBL/GenBank/DDBJ whole genome shotgun (WGS) entry which is preliminary data.</text>
</comment>
<evidence type="ECO:0000313" key="3">
    <source>
        <dbReference type="Proteomes" id="UP000186817"/>
    </source>
</evidence>
<evidence type="ECO:0000313" key="2">
    <source>
        <dbReference type="EMBL" id="OLP99438.1"/>
    </source>
</evidence>
<name>A0A1Q9DWD6_SYMMI</name>
<dbReference type="OrthoDB" id="10410058at2759"/>
<gene>
    <name evidence="2" type="ORF">AK812_SmicGene17999</name>
</gene>
<accession>A0A1Q9DWD6</accession>
<protein>
    <submittedName>
        <fullName evidence="2">Uncharacterized protein</fullName>
    </submittedName>
</protein>
<keyword evidence="1" id="KW-1133">Transmembrane helix</keyword>
<reference evidence="2 3" key="1">
    <citation type="submission" date="2016-02" db="EMBL/GenBank/DDBJ databases">
        <title>Genome analysis of coral dinoflagellate symbionts highlights evolutionary adaptations to a symbiotic lifestyle.</title>
        <authorList>
            <person name="Aranda M."/>
            <person name="Li Y."/>
            <person name="Liew Y.J."/>
            <person name="Baumgarten S."/>
            <person name="Simakov O."/>
            <person name="Wilson M."/>
            <person name="Piel J."/>
            <person name="Ashoor H."/>
            <person name="Bougouffa S."/>
            <person name="Bajic V.B."/>
            <person name="Ryu T."/>
            <person name="Ravasi T."/>
            <person name="Bayer T."/>
            <person name="Micklem G."/>
            <person name="Kim H."/>
            <person name="Bhak J."/>
            <person name="Lajeunesse T.C."/>
            <person name="Voolstra C.R."/>
        </authorList>
    </citation>
    <scope>NUCLEOTIDE SEQUENCE [LARGE SCALE GENOMIC DNA]</scope>
    <source>
        <strain evidence="2 3">CCMP2467</strain>
    </source>
</reference>